<organism evidence="2 3">
    <name type="scientific">Lactuca saligna</name>
    <name type="common">Willowleaf lettuce</name>
    <dbReference type="NCBI Taxonomy" id="75948"/>
    <lineage>
        <taxon>Eukaryota</taxon>
        <taxon>Viridiplantae</taxon>
        <taxon>Streptophyta</taxon>
        <taxon>Embryophyta</taxon>
        <taxon>Tracheophyta</taxon>
        <taxon>Spermatophyta</taxon>
        <taxon>Magnoliopsida</taxon>
        <taxon>eudicotyledons</taxon>
        <taxon>Gunneridae</taxon>
        <taxon>Pentapetalae</taxon>
        <taxon>asterids</taxon>
        <taxon>campanulids</taxon>
        <taxon>Asterales</taxon>
        <taxon>Asteraceae</taxon>
        <taxon>Cichorioideae</taxon>
        <taxon>Cichorieae</taxon>
        <taxon>Lactucinae</taxon>
        <taxon>Lactuca</taxon>
    </lineage>
</organism>
<dbReference type="EMBL" id="OX465083">
    <property type="protein sequence ID" value="CAI9294252.1"/>
    <property type="molecule type" value="Genomic_DNA"/>
</dbReference>
<dbReference type="AlphaFoldDB" id="A0AA36EG06"/>
<evidence type="ECO:0000313" key="2">
    <source>
        <dbReference type="EMBL" id="CAI9294252.1"/>
    </source>
</evidence>
<reference evidence="2" key="1">
    <citation type="submission" date="2023-04" db="EMBL/GenBank/DDBJ databases">
        <authorList>
            <person name="Vijverberg K."/>
            <person name="Xiong W."/>
            <person name="Schranz E."/>
        </authorList>
    </citation>
    <scope>NUCLEOTIDE SEQUENCE</scope>
</reference>
<evidence type="ECO:0000256" key="1">
    <source>
        <dbReference type="SAM" id="MobiDB-lite"/>
    </source>
</evidence>
<proteinExistence type="predicted"/>
<feature type="region of interest" description="Disordered" evidence="1">
    <location>
        <begin position="67"/>
        <end position="87"/>
    </location>
</feature>
<name>A0AA36EG06_LACSI</name>
<protein>
    <submittedName>
        <fullName evidence="2">Uncharacterized protein</fullName>
    </submittedName>
</protein>
<sequence>MHFESTTVNELIGLLLQEEARQEADLAPQVVTLITTNPSVTPSTPFPVANQLGHEGINYWQRENQTEYPSRRLVPRDSQRQAGPTSPRLFSILDPNCYFETGATDHVTPDIRKLYLQEPYTGEDKLQVGKTFQGKPLIHDHFDNGLYRLSPPSNKMSSTMALSGVHTS</sequence>
<dbReference type="Proteomes" id="UP001177003">
    <property type="component" value="Chromosome 7"/>
</dbReference>
<accession>A0AA36EG06</accession>
<evidence type="ECO:0000313" key="3">
    <source>
        <dbReference type="Proteomes" id="UP001177003"/>
    </source>
</evidence>
<gene>
    <name evidence="2" type="ORF">LSALG_LOCUS33239</name>
</gene>
<keyword evidence="3" id="KW-1185">Reference proteome</keyword>